<accession>A0A9W7FX74</accession>
<dbReference type="Pfam" id="PF13225">
    <property type="entry name" value="D27-like_C"/>
    <property type="match status" value="1"/>
</dbReference>
<evidence type="ECO:0000259" key="2">
    <source>
        <dbReference type="Pfam" id="PF13225"/>
    </source>
</evidence>
<keyword evidence="4" id="KW-1185">Reference proteome</keyword>
<dbReference type="PANTHER" id="PTHR33591:SF2">
    <property type="entry name" value="BETA-CAROTENE ISOMERASE D27"/>
    <property type="match status" value="1"/>
</dbReference>
<comment type="caution">
    <text evidence="3">The sequence shown here is derived from an EMBL/GenBank/DDBJ whole genome shotgun (WGS) entry which is preliminary data.</text>
</comment>
<dbReference type="Proteomes" id="UP001165065">
    <property type="component" value="Unassembled WGS sequence"/>
</dbReference>
<proteinExistence type="predicted"/>
<feature type="domain" description="Beta-carotene isomerase D27-like C-terminal" evidence="2">
    <location>
        <begin position="181"/>
        <end position="268"/>
    </location>
</feature>
<evidence type="ECO:0000313" key="4">
    <source>
        <dbReference type="Proteomes" id="UP001165065"/>
    </source>
</evidence>
<sequence>MSRVSRSVMTLTNYTWFLVSILLPISTFSFISIFPAPQPRFSPLYSSFVNGFEVGKDVDPLAKWDEETMSGPLGPRADKLFLETFRRSLAASNLRTPESYPPGYDGMIEMVHETLRTATTPEVVVAKSRATLNSLFPNFPPAPPFSSRAGLLYWFEVLFAKPFPAFSSKMNAWVTWWAAQWLMGKSELDNLTVEPGTNMVGDGRNQLLQIKRCRYLESGSCASLCVNSCKIPTQQFFNEDMGVKMRIIPDYKTFECRFEFGVEPTEEDEEEARAVACISGCPNPKSKDATVKCGD</sequence>
<organism evidence="3 4">
    <name type="scientific">Triparma columacea</name>
    <dbReference type="NCBI Taxonomy" id="722753"/>
    <lineage>
        <taxon>Eukaryota</taxon>
        <taxon>Sar</taxon>
        <taxon>Stramenopiles</taxon>
        <taxon>Ochrophyta</taxon>
        <taxon>Bolidophyceae</taxon>
        <taxon>Parmales</taxon>
        <taxon>Triparmaceae</taxon>
        <taxon>Triparma</taxon>
    </lineage>
</organism>
<protein>
    <recommendedName>
        <fullName evidence="2">Beta-carotene isomerase D27-like C-terminal domain-containing protein</fullName>
    </recommendedName>
</protein>
<dbReference type="InterPro" id="IPR038938">
    <property type="entry name" value="D27-like"/>
</dbReference>
<reference evidence="4" key="1">
    <citation type="journal article" date="2023" name="Commun. Biol.">
        <title>Genome analysis of Parmales, the sister group of diatoms, reveals the evolutionary specialization of diatoms from phago-mixotrophs to photoautotrophs.</title>
        <authorList>
            <person name="Ban H."/>
            <person name="Sato S."/>
            <person name="Yoshikawa S."/>
            <person name="Yamada K."/>
            <person name="Nakamura Y."/>
            <person name="Ichinomiya M."/>
            <person name="Sato N."/>
            <person name="Blanc-Mathieu R."/>
            <person name="Endo H."/>
            <person name="Kuwata A."/>
            <person name="Ogata H."/>
        </authorList>
    </citation>
    <scope>NUCLEOTIDE SEQUENCE [LARGE SCALE GENOMIC DNA]</scope>
</reference>
<keyword evidence="1" id="KW-0472">Membrane</keyword>
<dbReference type="GO" id="GO:0005506">
    <property type="term" value="F:iron ion binding"/>
    <property type="evidence" value="ECO:0007669"/>
    <property type="project" value="InterPro"/>
</dbReference>
<dbReference type="OrthoDB" id="416096at2759"/>
<dbReference type="AlphaFoldDB" id="A0A9W7FX74"/>
<name>A0A9W7FX74_9STRA</name>
<evidence type="ECO:0000256" key="1">
    <source>
        <dbReference type="SAM" id="Phobius"/>
    </source>
</evidence>
<dbReference type="PANTHER" id="PTHR33591">
    <property type="entry name" value="BETA-CAROTENE ISOMERASE D27"/>
    <property type="match status" value="1"/>
</dbReference>
<keyword evidence="1" id="KW-0812">Transmembrane</keyword>
<dbReference type="EMBL" id="BRYA01000527">
    <property type="protein sequence ID" value="GMI21182.1"/>
    <property type="molecule type" value="Genomic_DNA"/>
</dbReference>
<keyword evidence="1" id="KW-1133">Transmembrane helix</keyword>
<dbReference type="InterPro" id="IPR025114">
    <property type="entry name" value="D27-like_C"/>
</dbReference>
<evidence type="ECO:0000313" key="3">
    <source>
        <dbReference type="EMBL" id="GMI21182.1"/>
    </source>
</evidence>
<feature type="transmembrane region" description="Helical" evidence="1">
    <location>
        <begin position="12"/>
        <end position="34"/>
    </location>
</feature>
<gene>
    <name evidence="3" type="ORF">TrCOL_g1896</name>
</gene>